<gene>
    <name evidence="2" type="ORF">JAO71_09255</name>
</gene>
<keyword evidence="2" id="KW-0378">Hydrolase</keyword>
<dbReference type="Pfam" id="PF12146">
    <property type="entry name" value="Hydrolase_4"/>
    <property type="match status" value="1"/>
</dbReference>
<evidence type="ECO:0000259" key="1">
    <source>
        <dbReference type="Pfam" id="PF12146"/>
    </source>
</evidence>
<proteinExistence type="predicted"/>
<dbReference type="Proteomes" id="UP000605013">
    <property type="component" value="Unassembled WGS sequence"/>
</dbReference>
<reference evidence="2 3" key="1">
    <citation type="submission" date="2020-12" db="EMBL/GenBank/DDBJ databases">
        <title>Olleya sediminilitoris sp. nov., isolated from a tidal flat.</title>
        <authorList>
            <person name="Park S."/>
            <person name="Yoon J.-H."/>
        </authorList>
    </citation>
    <scope>NUCLEOTIDE SEQUENCE [LARGE SCALE GENOMIC DNA]</scope>
    <source>
        <strain evidence="2 3">YSTF-M6</strain>
    </source>
</reference>
<keyword evidence="3" id="KW-1185">Reference proteome</keyword>
<sequence>MAKVLPKIIGNSLNAISYIAPKYASVKALDIFATPKKGRLNPKQKAFLNTATQSSLDYNDLKIQTYNWKGTKETILLAHGWESNSFRWKQIITDLQAQDYNIVTLDGPAHGQSSGKQFNAILYSEFINVVANHYNPNVIVGHSVGGMSSIFFQHKYQNKSLEKMVLLGAPSEFTKVFKNYVNMLGYNKRIENGLNQIVLERFNYKPSHFSAAKFSKEINLQGLIIHDTQDKIIKYDEAKLISSNFKNSTLITTEGFGHGLRDKSVNQAVVNFINA</sequence>
<dbReference type="EMBL" id="JAEMEF010000007">
    <property type="protein sequence ID" value="MBL7559988.1"/>
    <property type="molecule type" value="Genomic_DNA"/>
</dbReference>
<protein>
    <submittedName>
        <fullName evidence="2">Alpha/beta hydrolase</fullName>
    </submittedName>
</protein>
<organism evidence="2 3">
    <name type="scientific">Olleya sediminilitoris</name>
    <dbReference type="NCBI Taxonomy" id="2795739"/>
    <lineage>
        <taxon>Bacteria</taxon>
        <taxon>Pseudomonadati</taxon>
        <taxon>Bacteroidota</taxon>
        <taxon>Flavobacteriia</taxon>
        <taxon>Flavobacteriales</taxon>
        <taxon>Flavobacteriaceae</taxon>
    </lineage>
</organism>
<dbReference type="InterPro" id="IPR029058">
    <property type="entry name" value="AB_hydrolase_fold"/>
</dbReference>
<accession>A0ABS1WLR2</accession>
<dbReference type="InterPro" id="IPR050266">
    <property type="entry name" value="AB_hydrolase_sf"/>
</dbReference>
<comment type="caution">
    <text evidence="2">The sequence shown here is derived from an EMBL/GenBank/DDBJ whole genome shotgun (WGS) entry which is preliminary data.</text>
</comment>
<dbReference type="Gene3D" id="3.40.50.1820">
    <property type="entry name" value="alpha/beta hydrolase"/>
    <property type="match status" value="1"/>
</dbReference>
<dbReference type="GO" id="GO:0016787">
    <property type="term" value="F:hydrolase activity"/>
    <property type="evidence" value="ECO:0007669"/>
    <property type="project" value="UniProtKB-KW"/>
</dbReference>
<dbReference type="SUPFAM" id="SSF53474">
    <property type="entry name" value="alpha/beta-Hydrolases"/>
    <property type="match status" value="1"/>
</dbReference>
<dbReference type="PANTHER" id="PTHR43798">
    <property type="entry name" value="MONOACYLGLYCEROL LIPASE"/>
    <property type="match status" value="1"/>
</dbReference>
<evidence type="ECO:0000313" key="3">
    <source>
        <dbReference type="Proteomes" id="UP000605013"/>
    </source>
</evidence>
<feature type="domain" description="Serine aminopeptidase S33" evidence="1">
    <location>
        <begin position="71"/>
        <end position="169"/>
    </location>
</feature>
<dbReference type="InterPro" id="IPR022742">
    <property type="entry name" value="Hydrolase_4"/>
</dbReference>
<dbReference type="PANTHER" id="PTHR43798:SF33">
    <property type="entry name" value="HYDROLASE, PUTATIVE (AFU_ORTHOLOGUE AFUA_2G14860)-RELATED"/>
    <property type="match status" value="1"/>
</dbReference>
<name>A0ABS1WLR2_9FLAO</name>
<evidence type="ECO:0000313" key="2">
    <source>
        <dbReference type="EMBL" id="MBL7559988.1"/>
    </source>
</evidence>